<keyword evidence="4" id="KW-0545">Nucleotide biosynthesis</keyword>
<dbReference type="InterPro" id="IPR018094">
    <property type="entry name" value="Thymidylate_kinase"/>
</dbReference>
<comment type="catalytic activity">
    <reaction evidence="8">
        <text>dTMP + ATP = dTDP + ADP</text>
        <dbReference type="Rhea" id="RHEA:13517"/>
        <dbReference type="ChEBI" id="CHEBI:30616"/>
        <dbReference type="ChEBI" id="CHEBI:58369"/>
        <dbReference type="ChEBI" id="CHEBI:63528"/>
        <dbReference type="ChEBI" id="CHEBI:456216"/>
        <dbReference type="EC" id="2.7.4.9"/>
    </reaction>
</comment>
<keyword evidence="6" id="KW-0418">Kinase</keyword>
<gene>
    <name evidence="10" type="ORF">LCGC14_1437870</name>
</gene>
<dbReference type="AlphaFoldDB" id="A0A0F9M224"/>
<comment type="caution">
    <text evidence="10">The sequence shown here is derived from an EMBL/GenBank/DDBJ whole genome shotgun (WGS) entry which is preliminary data.</text>
</comment>
<dbReference type="NCBIfam" id="TIGR00041">
    <property type="entry name" value="DTMP_kinase"/>
    <property type="match status" value="1"/>
</dbReference>
<dbReference type="InterPro" id="IPR027417">
    <property type="entry name" value="P-loop_NTPase"/>
</dbReference>
<evidence type="ECO:0000256" key="1">
    <source>
        <dbReference type="ARBA" id="ARBA00009776"/>
    </source>
</evidence>
<dbReference type="GO" id="GO:0006227">
    <property type="term" value="P:dUDP biosynthetic process"/>
    <property type="evidence" value="ECO:0007669"/>
    <property type="project" value="TreeGrafter"/>
</dbReference>
<dbReference type="GO" id="GO:0006235">
    <property type="term" value="P:dTTP biosynthetic process"/>
    <property type="evidence" value="ECO:0007669"/>
    <property type="project" value="TreeGrafter"/>
</dbReference>
<dbReference type="PANTHER" id="PTHR10344:SF4">
    <property type="entry name" value="UMP-CMP KINASE 2, MITOCHONDRIAL"/>
    <property type="match status" value="1"/>
</dbReference>
<feature type="domain" description="Thymidylate kinase-like" evidence="9">
    <location>
        <begin position="9"/>
        <end position="196"/>
    </location>
</feature>
<accession>A0A0F9M224</accession>
<dbReference type="EC" id="2.7.4.9" evidence="2"/>
<keyword evidence="5" id="KW-0547">Nucleotide-binding</keyword>
<dbReference type="PANTHER" id="PTHR10344">
    <property type="entry name" value="THYMIDYLATE KINASE"/>
    <property type="match status" value="1"/>
</dbReference>
<evidence type="ECO:0000256" key="3">
    <source>
        <dbReference type="ARBA" id="ARBA00022679"/>
    </source>
</evidence>
<dbReference type="PROSITE" id="PS01331">
    <property type="entry name" value="THYMIDYLATE_KINASE"/>
    <property type="match status" value="1"/>
</dbReference>
<keyword evidence="3" id="KW-0808">Transferase</keyword>
<dbReference type="Pfam" id="PF02223">
    <property type="entry name" value="Thymidylate_kin"/>
    <property type="match status" value="1"/>
</dbReference>
<dbReference type="GO" id="GO:0005829">
    <property type="term" value="C:cytosol"/>
    <property type="evidence" value="ECO:0007669"/>
    <property type="project" value="TreeGrafter"/>
</dbReference>
<dbReference type="GO" id="GO:0006233">
    <property type="term" value="P:dTDP biosynthetic process"/>
    <property type="evidence" value="ECO:0007669"/>
    <property type="project" value="InterPro"/>
</dbReference>
<evidence type="ECO:0000256" key="2">
    <source>
        <dbReference type="ARBA" id="ARBA00012980"/>
    </source>
</evidence>
<evidence type="ECO:0000256" key="7">
    <source>
        <dbReference type="ARBA" id="ARBA00022840"/>
    </source>
</evidence>
<keyword evidence="7" id="KW-0067">ATP-binding</keyword>
<dbReference type="InterPro" id="IPR039430">
    <property type="entry name" value="Thymidylate_kin-like_dom"/>
</dbReference>
<comment type="similarity">
    <text evidence="1">Belongs to the thymidylate kinase family.</text>
</comment>
<reference evidence="10" key="1">
    <citation type="journal article" date="2015" name="Nature">
        <title>Complex archaea that bridge the gap between prokaryotes and eukaryotes.</title>
        <authorList>
            <person name="Spang A."/>
            <person name="Saw J.H."/>
            <person name="Jorgensen S.L."/>
            <person name="Zaremba-Niedzwiedzka K."/>
            <person name="Martijn J."/>
            <person name="Lind A.E."/>
            <person name="van Eijk R."/>
            <person name="Schleper C."/>
            <person name="Guy L."/>
            <person name="Ettema T.J."/>
        </authorList>
    </citation>
    <scope>NUCLEOTIDE SEQUENCE</scope>
</reference>
<dbReference type="FunFam" id="3.40.50.300:FF:000225">
    <property type="entry name" value="Thymidylate kinase"/>
    <property type="match status" value="1"/>
</dbReference>
<feature type="non-terminal residue" evidence="10">
    <location>
        <position position="198"/>
    </location>
</feature>
<dbReference type="HAMAP" id="MF_00165">
    <property type="entry name" value="Thymidylate_kinase"/>
    <property type="match status" value="1"/>
</dbReference>
<dbReference type="GO" id="GO:0005524">
    <property type="term" value="F:ATP binding"/>
    <property type="evidence" value="ECO:0007669"/>
    <property type="project" value="UniProtKB-KW"/>
</dbReference>
<evidence type="ECO:0000256" key="5">
    <source>
        <dbReference type="ARBA" id="ARBA00022741"/>
    </source>
</evidence>
<dbReference type="CDD" id="cd01672">
    <property type="entry name" value="TMPK"/>
    <property type="match status" value="1"/>
</dbReference>
<dbReference type="EMBL" id="LAZR01009763">
    <property type="protein sequence ID" value="KKM70725.1"/>
    <property type="molecule type" value="Genomic_DNA"/>
</dbReference>
<sequence>MKKGFFITFEGGEGSGKTALIGSIKKYLESRKLDCIVTREPGSTKLGEHLREIVLQEKKGKKISSNLSKTLDPKAELCLFLASRAQHIKEVILPSLEKNNIVLCDRYNDSSIAYQGHARDLGIDKVIEFSSFIIEDAIPDLTIYLDIDPKIGLSRVQSKLDRIESEKMEFHKKIRDGFHILAKKFPKRIKIIDASVSK</sequence>
<evidence type="ECO:0000259" key="9">
    <source>
        <dbReference type="Pfam" id="PF02223"/>
    </source>
</evidence>
<proteinExistence type="inferred from homology"/>
<evidence type="ECO:0000256" key="4">
    <source>
        <dbReference type="ARBA" id="ARBA00022727"/>
    </source>
</evidence>
<dbReference type="InterPro" id="IPR018095">
    <property type="entry name" value="Thymidylate_kin_CS"/>
</dbReference>
<protein>
    <recommendedName>
        <fullName evidence="2">dTMP kinase</fullName>
        <ecNumber evidence="2">2.7.4.9</ecNumber>
    </recommendedName>
</protein>
<dbReference type="Gene3D" id="3.40.50.300">
    <property type="entry name" value="P-loop containing nucleotide triphosphate hydrolases"/>
    <property type="match status" value="1"/>
</dbReference>
<dbReference type="GO" id="GO:0004798">
    <property type="term" value="F:dTMP kinase activity"/>
    <property type="evidence" value="ECO:0007669"/>
    <property type="project" value="UniProtKB-EC"/>
</dbReference>
<evidence type="ECO:0000256" key="8">
    <source>
        <dbReference type="ARBA" id="ARBA00048743"/>
    </source>
</evidence>
<organism evidence="10">
    <name type="scientific">marine sediment metagenome</name>
    <dbReference type="NCBI Taxonomy" id="412755"/>
    <lineage>
        <taxon>unclassified sequences</taxon>
        <taxon>metagenomes</taxon>
        <taxon>ecological metagenomes</taxon>
    </lineage>
</organism>
<evidence type="ECO:0000256" key="6">
    <source>
        <dbReference type="ARBA" id="ARBA00022777"/>
    </source>
</evidence>
<name>A0A0F9M224_9ZZZZ</name>
<evidence type="ECO:0000313" key="10">
    <source>
        <dbReference type="EMBL" id="KKM70725.1"/>
    </source>
</evidence>
<dbReference type="SUPFAM" id="SSF52540">
    <property type="entry name" value="P-loop containing nucleoside triphosphate hydrolases"/>
    <property type="match status" value="1"/>
</dbReference>